<reference evidence="1" key="1">
    <citation type="submission" date="2021-09" db="EMBL/GenBank/DDBJ databases">
        <authorList>
            <consortium name="AG Swart"/>
            <person name="Singh M."/>
            <person name="Singh A."/>
            <person name="Seah K."/>
            <person name="Emmerich C."/>
        </authorList>
    </citation>
    <scope>NUCLEOTIDE SEQUENCE</scope>
    <source>
        <strain evidence="1">ATCC30299</strain>
    </source>
</reference>
<accession>A0AAU9J2N6</accession>
<dbReference type="AlphaFoldDB" id="A0AAU9J2N6"/>
<comment type="caution">
    <text evidence="1">The sequence shown here is derived from an EMBL/GenBank/DDBJ whole genome shotgun (WGS) entry which is preliminary data.</text>
</comment>
<name>A0AAU9J2N6_9CILI</name>
<gene>
    <name evidence="1" type="ORF">BSTOLATCC_MIC24066</name>
</gene>
<evidence type="ECO:0000313" key="2">
    <source>
        <dbReference type="Proteomes" id="UP001162131"/>
    </source>
</evidence>
<protein>
    <submittedName>
        <fullName evidence="1">Uncharacterized protein</fullName>
    </submittedName>
</protein>
<keyword evidence="2" id="KW-1185">Reference proteome</keyword>
<proteinExistence type="predicted"/>
<evidence type="ECO:0000313" key="1">
    <source>
        <dbReference type="EMBL" id="CAG9319515.1"/>
    </source>
</evidence>
<organism evidence="1 2">
    <name type="scientific">Blepharisma stoltei</name>
    <dbReference type="NCBI Taxonomy" id="1481888"/>
    <lineage>
        <taxon>Eukaryota</taxon>
        <taxon>Sar</taxon>
        <taxon>Alveolata</taxon>
        <taxon>Ciliophora</taxon>
        <taxon>Postciliodesmatophora</taxon>
        <taxon>Heterotrichea</taxon>
        <taxon>Heterotrichida</taxon>
        <taxon>Blepharismidae</taxon>
        <taxon>Blepharisma</taxon>
    </lineage>
</organism>
<sequence>MRWLHLLLEDLWGINQKKLHQIKGQWKNTYNTLRRFVINREITYARYKIRIILTSMHRDRIGHWIIKFTM</sequence>
<dbReference type="EMBL" id="CAJZBQ010000023">
    <property type="protein sequence ID" value="CAG9319515.1"/>
    <property type="molecule type" value="Genomic_DNA"/>
</dbReference>
<dbReference type="Proteomes" id="UP001162131">
    <property type="component" value="Unassembled WGS sequence"/>
</dbReference>